<evidence type="ECO:0000256" key="5">
    <source>
        <dbReference type="ARBA" id="ARBA00022692"/>
    </source>
</evidence>
<dbReference type="Pfam" id="PF13520">
    <property type="entry name" value="AA_permease_2"/>
    <property type="match status" value="1"/>
</dbReference>
<feature type="transmembrane region" description="Helical" evidence="8">
    <location>
        <begin position="393"/>
        <end position="413"/>
    </location>
</feature>
<keyword evidence="5 8" id="KW-0812">Transmembrane</keyword>
<name>A0AAE1AMI8_9GAST</name>
<dbReference type="EMBL" id="JAWDGP010001540">
    <property type="protein sequence ID" value="KAK3790474.1"/>
    <property type="molecule type" value="Genomic_DNA"/>
</dbReference>
<dbReference type="Gene3D" id="1.20.1740.10">
    <property type="entry name" value="Amino acid/polyamine transporter I"/>
    <property type="match status" value="1"/>
</dbReference>
<evidence type="ECO:0000256" key="3">
    <source>
        <dbReference type="ARBA" id="ARBA00022448"/>
    </source>
</evidence>
<feature type="transmembrane region" description="Helical" evidence="8">
    <location>
        <begin position="236"/>
        <end position="259"/>
    </location>
</feature>
<evidence type="ECO:0000256" key="6">
    <source>
        <dbReference type="ARBA" id="ARBA00022989"/>
    </source>
</evidence>
<evidence type="ECO:0000256" key="4">
    <source>
        <dbReference type="ARBA" id="ARBA00022475"/>
    </source>
</evidence>
<keyword evidence="10" id="KW-1185">Reference proteome</keyword>
<keyword evidence="7 8" id="KW-0472">Membrane</keyword>
<feature type="transmembrane region" description="Helical" evidence="8">
    <location>
        <begin position="203"/>
        <end position="224"/>
    </location>
</feature>
<feature type="transmembrane region" description="Helical" evidence="8">
    <location>
        <begin position="356"/>
        <end position="381"/>
    </location>
</feature>
<comment type="caution">
    <text evidence="9">The sequence shown here is derived from an EMBL/GenBank/DDBJ whole genome shotgun (WGS) entry which is preliminary data.</text>
</comment>
<feature type="transmembrane region" description="Helical" evidence="8">
    <location>
        <begin position="161"/>
        <end position="183"/>
    </location>
</feature>
<gene>
    <name evidence="9" type="ORF">RRG08_015943</name>
</gene>
<evidence type="ECO:0000256" key="8">
    <source>
        <dbReference type="SAM" id="Phobius"/>
    </source>
</evidence>
<feature type="transmembrane region" description="Helical" evidence="8">
    <location>
        <begin position="285"/>
        <end position="311"/>
    </location>
</feature>
<dbReference type="InterPro" id="IPR002293">
    <property type="entry name" value="AA/rel_permease1"/>
</dbReference>
<dbReference type="InterPro" id="IPR050598">
    <property type="entry name" value="AminoAcid_Transporter"/>
</dbReference>
<dbReference type="PANTHER" id="PTHR11785">
    <property type="entry name" value="AMINO ACID TRANSPORTER"/>
    <property type="match status" value="1"/>
</dbReference>
<evidence type="ECO:0000256" key="2">
    <source>
        <dbReference type="ARBA" id="ARBA00007040"/>
    </source>
</evidence>
<dbReference type="FunFam" id="1.20.1740.10:FF:000003">
    <property type="entry name" value="Y+L amino acid transporter 1 isoform X1"/>
    <property type="match status" value="1"/>
</dbReference>
<dbReference type="GO" id="GO:0005886">
    <property type="term" value="C:plasma membrane"/>
    <property type="evidence" value="ECO:0007669"/>
    <property type="project" value="UniProtKB-SubCell"/>
</dbReference>
<dbReference type="GO" id="GO:0015179">
    <property type="term" value="F:L-amino acid transmembrane transporter activity"/>
    <property type="evidence" value="ECO:0007669"/>
    <property type="project" value="TreeGrafter"/>
</dbReference>
<dbReference type="AlphaFoldDB" id="A0AAE1AMI8"/>
<evidence type="ECO:0000256" key="7">
    <source>
        <dbReference type="ARBA" id="ARBA00023136"/>
    </source>
</evidence>
<accession>A0AAE1AMI8</accession>
<dbReference type="PIRSF" id="PIRSF006060">
    <property type="entry name" value="AA_transporter"/>
    <property type="match status" value="1"/>
</dbReference>
<protein>
    <recommendedName>
        <fullName evidence="11">Large neutral amino acids transporter small subunit 2</fullName>
    </recommendedName>
</protein>
<feature type="transmembrane region" description="Helical" evidence="8">
    <location>
        <begin position="89"/>
        <end position="119"/>
    </location>
</feature>
<keyword evidence="3" id="KW-0813">Transport</keyword>
<dbReference type="PANTHER" id="PTHR11785:SF240">
    <property type="entry name" value="LD25378P"/>
    <property type="match status" value="1"/>
</dbReference>
<feature type="transmembrane region" description="Helical" evidence="8">
    <location>
        <begin position="12"/>
        <end position="31"/>
    </location>
</feature>
<evidence type="ECO:0000313" key="9">
    <source>
        <dbReference type="EMBL" id="KAK3790474.1"/>
    </source>
</evidence>
<evidence type="ECO:0000256" key="1">
    <source>
        <dbReference type="ARBA" id="ARBA00004651"/>
    </source>
</evidence>
<feature type="transmembrane region" description="Helical" evidence="8">
    <location>
        <begin position="331"/>
        <end position="350"/>
    </location>
</feature>
<feature type="transmembrane region" description="Helical" evidence="8">
    <location>
        <begin position="43"/>
        <end position="68"/>
    </location>
</feature>
<sequence>MVEQEIVLKKQLGLLNGIGIIVGIIVGSGIFISPKGVLLEAGSVGACLLVWGFTGGICLVGAMCYCELGTAILTSGADYGYIMESLGDLPAFLFLWVCLTVLVPTGNAITGMTFATYILQPLYPDCGPPGIAVSFVAGLCITLLTFINCSNVTWATRVQDVFTFTKIFALIIIIVTGIYMLFAGSTENFQAPFEGTATQPGKIALAFYSGLFSYSGWNYLNFVTEELKNPYKNLPRAIWISLPLVTIIYVLANVAYFSVLSPEEMLASDAVAVTFADRTLGVMSWIMPVFVACSTFGGLNGAIFTSSRLFFVGARHGHLPGFLATINMHHLTPLPSLVFGCITSLIMLMSSDIYALINYASFVETLFIGMSVSGLLILRVTKPNLERPIKVSLVFPVFYLIICLFLVVTPLTTSPMECLMGLIMVCTGIPVYMLGVMWSKKPQGFRVAFSKFSAMTQKLFYAVHEDVKID</sequence>
<feature type="transmembrane region" description="Helical" evidence="8">
    <location>
        <begin position="131"/>
        <end position="149"/>
    </location>
</feature>
<dbReference type="Proteomes" id="UP001283361">
    <property type="component" value="Unassembled WGS sequence"/>
</dbReference>
<reference evidence="9" key="1">
    <citation type="journal article" date="2023" name="G3 (Bethesda)">
        <title>A reference genome for the long-term kleptoplast-retaining sea slug Elysia crispata morphotype clarki.</title>
        <authorList>
            <person name="Eastman K.E."/>
            <person name="Pendleton A.L."/>
            <person name="Shaikh M.A."/>
            <person name="Suttiyut T."/>
            <person name="Ogas R."/>
            <person name="Tomko P."/>
            <person name="Gavelis G."/>
            <person name="Widhalm J.R."/>
            <person name="Wisecaver J.H."/>
        </authorList>
    </citation>
    <scope>NUCLEOTIDE SEQUENCE</scope>
    <source>
        <strain evidence="9">ECLA1</strain>
    </source>
</reference>
<comment type="subcellular location">
    <subcellularLocation>
        <location evidence="1">Cell membrane</location>
        <topology evidence="1">Multi-pass membrane protein</topology>
    </subcellularLocation>
</comment>
<evidence type="ECO:0008006" key="11">
    <source>
        <dbReference type="Google" id="ProtNLM"/>
    </source>
</evidence>
<organism evidence="9 10">
    <name type="scientific">Elysia crispata</name>
    <name type="common">lettuce slug</name>
    <dbReference type="NCBI Taxonomy" id="231223"/>
    <lineage>
        <taxon>Eukaryota</taxon>
        <taxon>Metazoa</taxon>
        <taxon>Spiralia</taxon>
        <taxon>Lophotrochozoa</taxon>
        <taxon>Mollusca</taxon>
        <taxon>Gastropoda</taxon>
        <taxon>Heterobranchia</taxon>
        <taxon>Euthyneura</taxon>
        <taxon>Panpulmonata</taxon>
        <taxon>Sacoglossa</taxon>
        <taxon>Placobranchoidea</taxon>
        <taxon>Plakobranchidae</taxon>
        <taxon>Elysia</taxon>
    </lineage>
</organism>
<proteinExistence type="inferred from homology"/>
<comment type="similarity">
    <text evidence="2">Belongs to the amino acid-polyamine-organocation (APC) superfamily. L-type amino acid transporter (LAT) (TC 2.A.3.8) family.</text>
</comment>
<keyword evidence="4" id="KW-1003">Cell membrane</keyword>
<evidence type="ECO:0000313" key="10">
    <source>
        <dbReference type="Proteomes" id="UP001283361"/>
    </source>
</evidence>
<feature type="transmembrane region" description="Helical" evidence="8">
    <location>
        <begin position="419"/>
        <end position="438"/>
    </location>
</feature>
<keyword evidence="6 8" id="KW-1133">Transmembrane helix</keyword>